<protein>
    <submittedName>
        <fullName evidence="1">Uncharacterized protein</fullName>
    </submittedName>
</protein>
<evidence type="ECO:0000313" key="1">
    <source>
        <dbReference type="EMBL" id="ODS30443.1"/>
    </source>
</evidence>
<evidence type="ECO:0000313" key="2">
    <source>
        <dbReference type="Proteomes" id="UP000094056"/>
    </source>
</evidence>
<sequence>MSKGIKASGRMSVGRFEKEFEDEFGVKCQIKDGRKLADDNATLASLRPDDFKGSKTVDFTIRGNMLIKNIKEKFNETFGSNIQFYNKNRVAPDEITLGALREGRVKKVTTQKQDKPVKTEEISVQEEVEETTLSDEQIAAFKEQEAEAEDSYDYCNLAKEIAEAGDKDFAREVYQKAIDKAEDSRDLRNIADSIADERYLGDKVWARKVYPKAIDKAEDSYDLTNIANSIADERYLGDKRL</sequence>
<accession>A0A1E3X446</accession>
<organism evidence="1 2">
    <name type="scientific">Candidatus Scalindua rubra</name>
    <dbReference type="NCBI Taxonomy" id="1872076"/>
    <lineage>
        <taxon>Bacteria</taxon>
        <taxon>Pseudomonadati</taxon>
        <taxon>Planctomycetota</taxon>
        <taxon>Candidatus Brocadiia</taxon>
        <taxon>Candidatus Brocadiales</taxon>
        <taxon>Candidatus Scalinduaceae</taxon>
        <taxon>Candidatus Scalindua</taxon>
    </lineage>
</organism>
<dbReference type="Proteomes" id="UP000094056">
    <property type="component" value="Unassembled WGS sequence"/>
</dbReference>
<dbReference type="AlphaFoldDB" id="A0A1E3X446"/>
<name>A0A1E3X446_9BACT</name>
<comment type="caution">
    <text evidence="1">The sequence shown here is derived from an EMBL/GenBank/DDBJ whole genome shotgun (WGS) entry which is preliminary data.</text>
</comment>
<feature type="non-terminal residue" evidence="1">
    <location>
        <position position="241"/>
    </location>
</feature>
<dbReference type="EMBL" id="MAYW01000224">
    <property type="protein sequence ID" value="ODS30443.1"/>
    <property type="molecule type" value="Genomic_DNA"/>
</dbReference>
<gene>
    <name evidence="1" type="ORF">SCARUB_04451</name>
</gene>
<reference evidence="1 2" key="1">
    <citation type="submission" date="2016-07" db="EMBL/GenBank/DDBJ databases">
        <title>Draft genome of Scalindua rubra, obtained from a brine-seawater interface in the Red Sea, sheds light on salt adaptation in anammox bacteria.</title>
        <authorList>
            <person name="Speth D.R."/>
            <person name="Lagkouvardos I."/>
            <person name="Wang Y."/>
            <person name="Qian P.-Y."/>
            <person name="Dutilh B.E."/>
            <person name="Jetten M.S."/>
        </authorList>
    </citation>
    <scope>NUCLEOTIDE SEQUENCE [LARGE SCALE GENOMIC DNA]</scope>
    <source>
        <strain evidence="1">BSI-1</strain>
    </source>
</reference>
<proteinExistence type="predicted"/>